<dbReference type="InterPro" id="IPR009057">
    <property type="entry name" value="Homeodomain-like_sf"/>
</dbReference>
<proteinExistence type="predicted"/>
<evidence type="ECO:0000256" key="2">
    <source>
        <dbReference type="PROSITE-ProRule" id="PRU00335"/>
    </source>
</evidence>
<evidence type="ECO:0000313" key="4">
    <source>
        <dbReference type="EMBL" id="KRK49263.1"/>
    </source>
</evidence>
<dbReference type="EMBL" id="AZCX01000001">
    <property type="protein sequence ID" value="KRK49263.1"/>
    <property type="molecule type" value="Genomic_DNA"/>
</dbReference>
<accession>A0A0R1HS72</accession>
<sequence>MKQEADPRVIKTKQNLRAALIALMADHRLDDISVQQLTQQAHVTRGAFYLHYKNKSDFIDRTFVEIEHEFFSWVVVSANDNNGEWEFEEDGNFDLFSLNRAFDYFAEHQQLFMVLFQGEARNAFMAVVFNRMTELLTHFQDTSRQFNRETYVDEVNVPVEIAQSYIIYALLGVIQQWLQDGVKYTPHYMTQCCDTLNGMFSKKFTYVDFFVVTE</sequence>
<evidence type="ECO:0000256" key="1">
    <source>
        <dbReference type="ARBA" id="ARBA00023125"/>
    </source>
</evidence>
<gene>
    <name evidence="4" type="ORF">FC96_GL000186</name>
</gene>
<dbReference type="Proteomes" id="UP000050911">
    <property type="component" value="Unassembled WGS sequence"/>
</dbReference>
<dbReference type="RefSeq" id="WP_056941663.1">
    <property type="nucleotide sequence ID" value="NZ_AZCX01000001.1"/>
</dbReference>
<dbReference type="PROSITE" id="PS50977">
    <property type="entry name" value="HTH_TETR_2"/>
    <property type="match status" value="1"/>
</dbReference>
<comment type="caution">
    <text evidence="4">The sequence shown here is derived from an EMBL/GenBank/DDBJ whole genome shotgun (WGS) entry which is preliminary data.</text>
</comment>
<dbReference type="InterPro" id="IPR050624">
    <property type="entry name" value="HTH-type_Tx_Regulator"/>
</dbReference>
<name>A0A0R1HS72_9LACO</name>
<dbReference type="Pfam" id="PF14278">
    <property type="entry name" value="TetR_C_8"/>
    <property type="match status" value="1"/>
</dbReference>
<keyword evidence="1 2" id="KW-0238">DNA-binding</keyword>
<dbReference type="Pfam" id="PF00440">
    <property type="entry name" value="TetR_N"/>
    <property type="match status" value="1"/>
</dbReference>
<dbReference type="STRING" id="1302272.FC96_GL000186"/>
<dbReference type="InterPro" id="IPR001647">
    <property type="entry name" value="HTH_TetR"/>
</dbReference>
<dbReference type="PANTHER" id="PTHR43479:SF7">
    <property type="entry name" value="TETR-FAMILY TRANSCRIPTIONAL REGULATOR"/>
    <property type="match status" value="1"/>
</dbReference>
<dbReference type="AlphaFoldDB" id="A0A0R1HS72"/>
<dbReference type="Gene3D" id="1.10.357.10">
    <property type="entry name" value="Tetracycline Repressor, domain 2"/>
    <property type="match status" value="1"/>
</dbReference>
<organism evidence="4 5">
    <name type="scientific">Secundilactobacillus kimchicus JCM 15530</name>
    <dbReference type="NCBI Taxonomy" id="1302272"/>
    <lineage>
        <taxon>Bacteria</taxon>
        <taxon>Bacillati</taxon>
        <taxon>Bacillota</taxon>
        <taxon>Bacilli</taxon>
        <taxon>Lactobacillales</taxon>
        <taxon>Lactobacillaceae</taxon>
        <taxon>Secundilactobacillus</taxon>
    </lineage>
</organism>
<evidence type="ECO:0000313" key="5">
    <source>
        <dbReference type="Proteomes" id="UP000050911"/>
    </source>
</evidence>
<evidence type="ECO:0000259" key="3">
    <source>
        <dbReference type="PROSITE" id="PS50977"/>
    </source>
</evidence>
<feature type="domain" description="HTH tetR-type" evidence="3">
    <location>
        <begin position="10"/>
        <end position="70"/>
    </location>
</feature>
<dbReference type="OrthoDB" id="9810250at2"/>
<dbReference type="InterPro" id="IPR039532">
    <property type="entry name" value="TetR_C_Firmicutes"/>
</dbReference>
<keyword evidence="5" id="KW-1185">Reference proteome</keyword>
<dbReference type="PANTHER" id="PTHR43479">
    <property type="entry name" value="ACREF/ENVCD OPERON REPRESSOR-RELATED"/>
    <property type="match status" value="1"/>
</dbReference>
<dbReference type="SUPFAM" id="SSF46689">
    <property type="entry name" value="Homeodomain-like"/>
    <property type="match status" value="1"/>
</dbReference>
<reference evidence="4 5" key="1">
    <citation type="journal article" date="2015" name="Genome Announc.">
        <title>Expanding the biotechnology potential of lactobacilli through comparative genomics of 213 strains and associated genera.</title>
        <authorList>
            <person name="Sun Z."/>
            <person name="Harris H.M."/>
            <person name="McCann A."/>
            <person name="Guo C."/>
            <person name="Argimon S."/>
            <person name="Zhang W."/>
            <person name="Yang X."/>
            <person name="Jeffery I.B."/>
            <person name="Cooney J.C."/>
            <person name="Kagawa T.F."/>
            <person name="Liu W."/>
            <person name="Song Y."/>
            <person name="Salvetti E."/>
            <person name="Wrobel A."/>
            <person name="Rasinkangas P."/>
            <person name="Parkhill J."/>
            <person name="Rea M.C."/>
            <person name="O'Sullivan O."/>
            <person name="Ritari J."/>
            <person name="Douillard F.P."/>
            <person name="Paul Ross R."/>
            <person name="Yang R."/>
            <person name="Briner A.E."/>
            <person name="Felis G.E."/>
            <person name="de Vos W.M."/>
            <person name="Barrangou R."/>
            <person name="Klaenhammer T.R."/>
            <person name="Caufield P.W."/>
            <person name="Cui Y."/>
            <person name="Zhang H."/>
            <person name="O'Toole P.W."/>
        </authorList>
    </citation>
    <scope>NUCLEOTIDE SEQUENCE [LARGE SCALE GENOMIC DNA]</scope>
    <source>
        <strain evidence="4 5">JCM 15530</strain>
    </source>
</reference>
<protein>
    <submittedName>
        <fullName evidence="4">TetR family transcriptional regulator</fullName>
    </submittedName>
</protein>
<dbReference type="PATRIC" id="fig|1302272.5.peg.183"/>
<dbReference type="GO" id="GO:0003677">
    <property type="term" value="F:DNA binding"/>
    <property type="evidence" value="ECO:0007669"/>
    <property type="project" value="UniProtKB-UniRule"/>
</dbReference>
<feature type="DNA-binding region" description="H-T-H motif" evidence="2">
    <location>
        <begin position="33"/>
        <end position="52"/>
    </location>
</feature>